<dbReference type="AlphaFoldDB" id="A0A2T0XLY8"/>
<organism evidence="1 2">
    <name type="scientific">Marinilabilia salmonicolor</name>
    <dbReference type="NCBI Taxonomy" id="989"/>
    <lineage>
        <taxon>Bacteria</taxon>
        <taxon>Pseudomonadati</taxon>
        <taxon>Bacteroidota</taxon>
        <taxon>Bacteroidia</taxon>
        <taxon>Marinilabiliales</taxon>
        <taxon>Marinilabiliaceae</taxon>
        <taxon>Marinilabilia</taxon>
    </lineage>
</organism>
<reference evidence="1 2" key="1">
    <citation type="submission" date="2018-07" db="EMBL/GenBank/DDBJ databases">
        <title>Freshwater and sediment microbial communities from various areas in North America, analyzing microbe dynamics in response to fracking.</title>
        <authorList>
            <person name="Lamendella R."/>
        </authorList>
    </citation>
    <scope>NUCLEOTIDE SEQUENCE [LARGE SCALE GENOMIC DNA]</scope>
    <source>
        <strain evidence="1 2">160A</strain>
    </source>
</reference>
<proteinExistence type="predicted"/>
<evidence type="ECO:0000313" key="2">
    <source>
        <dbReference type="Proteomes" id="UP000252733"/>
    </source>
</evidence>
<gene>
    <name evidence="1" type="ORF">DFO77_10618</name>
</gene>
<dbReference type="OrthoDB" id="1095728at2"/>
<evidence type="ECO:0008006" key="3">
    <source>
        <dbReference type="Google" id="ProtNLM"/>
    </source>
</evidence>
<dbReference type="STRING" id="1168289.GCA_000259075_03267"/>
<protein>
    <recommendedName>
        <fullName evidence="3">Ribbon-helix-helix CopG family protein</fullName>
    </recommendedName>
</protein>
<comment type="caution">
    <text evidence="1">The sequence shown here is derived from an EMBL/GenBank/DDBJ whole genome shotgun (WGS) entry which is preliminary data.</text>
</comment>
<keyword evidence="2" id="KW-1185">Reference proteome</keyword>
<evidence type="ECO:0000313" key="1">
    <source>
        <dbReference type="EMBL" id="RCW37326.1"/>
    </source>
</evidence>
<dbReference type="RefSeq" id="WP_106153241.1">
    <property type="nucleotide sequence ID" value="NZ_PVTS01000008.1"/>
</dbReference>
<dbReference type="EMBL" id="QPIZ01000006">
    <property type="protein sequence ID" value="RCW37326.1"/>
    <property type="molecule type" value="Genomic_DNA"/>
</dbReference>
<dbReference type="Proteomes" id="UP000252733">
    <property type="component" value="Unassembled WGS sequence"/>
</dbReference>
<sequence length="89" mass="10854">MAKKAKDSENTYFKREEAFRRKHKATILLNDKELEAIEVYCKRYKVKNKARFIRESVMRVVMDQFMDDYPTLFEKKDLDRLRVEDRGND</sequence>
<accession>A0A2T0XLY8</accession>
<name>A0A2T0XLY8_9BACT</name>